<keyword evidence="2" id="KW-1133">Transmembrane helix</keyword>
<dbReference type="Proteomes" id="UP000006591">
    <property type="component" value="Chromosome 6"/>
</dbReference>
<proteinExistence type="predicted"/>
<feature type="region of interest" description="Disordered" evidence="1">
    <location>
        <begin position="1"/>
        <end position="25"/>
    </location>
</feature>
<evidence type="ECO:0000256" key="1">
    <source>
        <dbReference type="SAM" id="MobiDB-lite"/>
    </source>
</evidence>
<keyword evidence="4" id="KW-1185">Reference proteome</keyword>
<evidence type="ECO:0000313" key="3">
    <source>
        <dbReference type="EnsemblPlants" id="ONIVA06G11350.1"/>
    </source>
</evidence>
<dbReference type="AlphaFoldDB" id="A0A0E0HNM4"/>
<sequence length="115" mass="11931">MAAGRRGRGGGMVRSRQRRGGGALRGVGGAAMGLCAAPAMASPDPVAPPDLVGVTTAARQWGSTRPATGSVGAGALGRWQKVYAPLEDVRWFWRPSLLYVVEAACLSVFASFPFN</sequence>
<reference evidence="3" key="1">
    <citation type="submission" date="2015-04" db="UniProtKB">
        <authorList>
            <consortium name="EnsemblPlants"/>
        </authorList>
    </citation>
    <scope>IDENTIFICATION</scope>
    <source>
        <strain evidence="3">SL10</strain>
    </source>
</reference>
<name>A0A0E0HNM4_ORYNI</name>
<dbReference type="Gramene" id="ONIVA06G11350.1">
    <property type="protein sequence ID" value="ONIVA06G11350.1"/>
    <property type="gene ID" value="ONIVA06G11350"/>
</dbReference>
<dbReference type="HOGENOM" id="CLU_2112832_0_0_1"/>
<feature type="transmembrane region" description="Helical" evidence="2">
    <location>
        <begin position="21"/>
        <end position="41"/>
    </location>
</feature>
<organism evidence="3">
    <name type="scientific">Oryza nivara</name>
    <name type="common">Indian wild rice</name>
    <name type="synonym">Oryza sativa f. spontanea</name>
    <dbReference type="NCBI Taxonomy" id="4536"/>
    <lineage>
        <taxon>Eukaryota</taxon>
        <taxon>Viridiplantae</taxon>
        <taxon>Streptophyta</taxon>
        <taxon>Embryophyta</taxon>
        <taxon>Tracheophyta</taxon>
        <taxon>Spermatophyta</taxon>
        <taxon>Magnoliopsida</taxon>
        <taxon>Liliopsida</taxon>
        <taxon>Poales</taxon>
        <taxon>Poaceae</taxon>
        <taxon>BOP clade</taxon>
        <taxon>Oryzoideae</taxon>
        <taxon>Oryzeae</taxon>
        <taxon>Oryzinae</taxon>
        <taxon>Oryza</taxon>
    </lineage>
</organism>
<evidence type="ECO:0000313" key="4">
    <source>
        <dbReference type="Proteomes" id="UP000006591"/>
    </source>
</evidence>
<dbReference type="EnsemblPlants" id="ONIVA06G11350.1">
    <property type="protein sequence ID" value="ONIVA06G11350.1"/>
    <property type="gene ID" value="ONIVA06G11350"/>
</dbReference>
<keyword evidence="2" id="KW-0472">Membrane</keyword>
<keyword evidence="2" id="KW-0812">Transmembrane</keyword>
<feature type="transmembrane region" description="Helical" evidence="2">
    <location>
        <begin position="96"/>
        <end position="114"/>
    </location>
</feature>
<accession>A0A0E0HNM4</accession>
<reference evidence="3" key="2">
    <citation type="submission" date="2018-04" db="EMBL/GenBank/DDBJ databases">
        <title>OnivRS2 (Oryza nivara Reference Sequence Version 2).</title>
        <authorList>
            <person name="Zhang J."/>
            <person name="Kudrna D."/>
            <person name="Lee S."/>
            <person name="Talag J."/>
            <person name="Rajasekar S."/>
            <person name="Welchert J."/>
            <person name="Hsing Y.-I."/>
            <person name="Wing R.A."/>
        </authorList>
    </citation>
    <scope>NUCLEOTIDE SEQUENCE [LARGE SCALE GENOMIC DNA]</scope>
    <source>
        <strain evidence="3">SL10</strain>
    </source>
</reference>
<evidence type="ECO:0000256" key="2">
    <source>
        <dbReference type="SAM" id="Phobius"/>
    </source>
</evidence>
<protein>
    <submittedName>
        <fullName evidence="3">Uncharacterized protein</fullName>
    </submittedName>
</protein>